<evidence type="ECO:0000313" key="8">
    <source>
        <dbReference type="EMBL" id="GFE67023.1"/>
    </source>
</evidence>
<evidence type="ECO:0000256" key="4">
    <source>
        <dbReference type="ARBA" id="ARBA00022989"/>
    </source>
</evidence>
<dbReference type="GO" id="GO:0022904">
    <property type="term" value="P:respiratory electron transport chain"/>
    <property type="evidence" value="ECO:0007669"/>
    <property type="project" value="InterPro"/>
</dbReference>
<dbReference type="Gene3D" id="1.20.950.20">
    <property type="entry name" value="Transmembrane di-heme cytochromes, Chain C"/>
    <property type="match status" value="1"/>
</dbReference>
<sequence length="200" mass="22608">MPKAFSPLTRLLHWLNAVCVLGLTTSGWAIYNAAPFYPFEFPKEITLGGYLTPALRWHFLFMWGLMFGATLQIFLRVFLARGGPALSPIHSKILAEEFVDTLKLRLMHSAGIYVHTQRLLYLTVFALFVLVILSGLALWKPVQLQFIAEGLGGYEAVRRWHFWSMAGLVGFILIHVAMVMIVPSTLLVMLFGAQPEKEKE</sequence>
<dbReference type="AlphaFoldDB" id="A0A6N6JL42"/>
<dbReference type="GO" id="GO:0020037">
    <property type="term" value="F:heme binding"/>
    <property type="evidence" value="ECO:0007669"/>
    <property type="project" value="TreeGrafter"/>
</dbReference>
<comment type="subcellular location">
    <subcellularLocation>
        <location evidence="1">Cell membrane</location>
        <topology evidence="1">Multi-pass membrane protein</topology>
    </subcellularLocation>
</comment>
<dbReference type="Pfam" id="PF01292">
    <property type="entry name" value="Ni_hydr_CYTB"/>
    <property type="match status" value="1"/>
</dbReference>
<keyword evidence="5 6" id="KW-0472">Membrane</keyword>
<organism evidence="8 9">
    <name type="scientific">Litoreibacter roseus</name>
    <dbReference type="NCBI Taxonomy" id="2601869"/>
    <lineage>
        <taxon>Bacteria</taxon>
        <taxon>Pseudomonadati</taxon>
        <taxon>Pseudomonadota</taxon>
        <taxon>Alphaproteobacteria</taxon>
        <taxon>Rhodobacterales</taxon>
        <taxon>Roseobacteraceae</taxon>
        <taxon>Litoreibacter</taxon>
    </lineage>
</organism>
<dbReference type="OrthoDB" id="1247465at2"/>
<dbReference type="GO" id="GO:0005886">
    <property type="term" value="C:plasma membrane"/>
    <property type="evidence" value="ECO:0007669"/>
    <property type="project" value="UniProtKB-SubCell"/>
</dbReference>
<keyword evidence="9" id="KW-1185">Reference proteome</keyword>
<protein>
    <submittedName>
        <fullName evidence="8">Thioredoxin reductase</fullName>
    </submittedName>
</protein>
<feature type="transmembrane region" description="Helical" evidence="6">
    <location>
        <begin position="119"/>
        <end position="140"/>
    </location>
</feature>
<dbReference type="Proteomes" id="UP000436822">
    <property type="component" value="Unassembled WGS sequence"/>
</dbReference>
<keyword evidence="3 6" id="KW-0812">Transmembrane</keyword>
<dbReference type="PANTHER" id="PTHR30485">
    <property type="entry name" value="NI/FE-HYDROGENASE 1 B-TYPE CYTOCHROME SUBUNIT"/>
    <property type="match status" value="1"/>
</dbReference>
<comment type="caution">
    <text evidence="8">The sequence shown here is derived from an EMBL/GenBank/DDBJ whole genome shotgun (WGS) entry which is preliminary data.</text>
</comment>
<evidence type="ECO:0000313" key="9">
    <source>
        <dbReference type="Proteomes" id="UP000436822"/>
    </source>
</evidence>
<dbReference type="SUPFAM" id="SSF81342">
    <property type="entry name" value="Transmembrane di-heme cytochromes"/>
    <property type="match status" value="1"/>
</dbReference>
<feature type="transmembrane region" description="Helical" evidence="6">
    <location>
        <begin position="57"/>
        <end position="79"/>
    </location>
</feature>
<keyword evidence="4 6" id="KW-1133">Transmembrane helix</keyword>
<evidence type="ECO:0000256" key="1">
    <source>
        <dbReference type="ARBA" id="ARBA00004651"/>
    </source>
</evidence>
<feature type="transmembrane region" description="Helical" evidence="6">
    <location>
        <begin position="12"/>
        <end position="31"/>
    </location>
</feature>
<dbReference type="InterPro" id="IPR011577">
    <property type="entry name" value="Cyt_b561_bac/Ni-Hgenase"/>
</dbReference>
<evidence type="ECO:0000256" key="5">
    <source>
        <dbReference type="ARBA" id="ARBA00023136"/>
    </source>
</evidence>
<evidence type="ECO:0000256" key="3">
    <source>
        <dbReference type="ARBA" id="ARBA00022692"/>
    </source>
</evidence>
<proteinExistence type="predicted"/>
<accession>A0A6N6JL42</accession>
<reference evidence="8 9" key="1">
    <citation type="submission" date="2019-12" db="EMBL/GenBank/DDBJ databases">
        <title>Litoreibacter badius sp. nov., a novel bacteriochlorophyll a-containing bacterium in the genus Litoreibacter.</title>
        <authorList>
            <person name="Kanamuro M."/>
            <person name="Takabe Y."/>
            <person name="Mori K."/>
            <person name="Takaichi S."/>
            <person name="Hanada S."/>
        </authorList>
    </citation>
    <scope>NUCLEOTIDE SEQUENCE [LARGE SCALE GENOMIC DNA]</scope>
    <source>
        <strain evidence="8 9">K6</strain>
    </source>
</reference>
<dbReference type="InterPro" id="IPR016174">
    <property type="entry name" value="Di-haem_cyt_TM"/>
</dbReference>
<dbReference type="RefSeq" id="WP_159810614.1">
    <property type="nucleotide sequence ID" value="NZ_BLJE01000007.1"/>
</dbReference>
<keyword evidence="2" id="KW-1003">Cell membrane</keyword>
<gene>
    <name evidence="8" type="ORF">KIN_40970</name>
</gene>
<feature type="domain" description="Cytochrome b561 bacterial/Ni-hydrogenase" evidence="7">
    <location>
        <begin position="5"/>
        <end position="190"/>
    </location>
</feature>
<dbReference type="EMBL" id="BLJE01000007">
    <property type="protein sequence ID" value="GFE67023.1"/>
    <property type="molecule type" value="Genomic_DNA"/>
</dbReference>
<evidence type="ECO:0000259" key="7">
    <source>
        <dbReference type="Pfam" id="PF01292"/>
    </source>
</evidence>
<dbReference type="PANTHER" id="PTHR30485:SF1">
    <property type="entry name" value="CYTOCHROME YDHU-RELATED"/>
    <property type="match status" value="1"/>
</dbReference>
<evidence type="ECO:0000256" key="6">
    <source>
        <dbReference type="SAM" id="Phobius"/>
    </source>
</evidence>
<dbReference type="InterPro" id="IPR051542">
    <property type="entry name" value="Hydrogenase_cytochrome"/>
</dbReference>
<dbReference type="GO" id="GO:0009055">
    <property type="term" value="F:electron transfer activity"/>
    <property type="evidence" value="ECO:0007669"/>
    <property type="project" value="InterPro"/>
</dbReference>
<name>A0A6N6JL42_9RHOB</name>
<evidence type="ECO:0000256" key="2">
    <source>
        <dbReference type="ARBA" id="ARBA00022475"/>
    </source>
</evidence>
<feature type="transmembrane region" description="Helical" evidence="6">
    <location>
        <begin position="160"/>
        <end position="193"/>
    </location>
</feature>